<comment type="catalytic activity">
    <reaction evidence="1">
        <text>ATP + protein L-histidine = ADP + protein N-phospho-L-histidine.</text>
        <dbReference type="EC" id="2.7.13.3"/>
    </reaction>
</comment>
<evidence type="ECO:0000256" key="12">
    <source>
        <dbReference type="ARBA" id="ARBA00023012"/>
    </source>
</evidence>
<dbReference type="Pfam" id="PF00672">
    <property type="entry name" value="HAMP"/>
    <property type="match status" value="1"/>
</dbReference>
<feature type="domain" description="HPt" evidence="22">
    <location>
        <begin position="800"/>
        <end position="897"/>
    </location>
</feature>
<organism evidence="23 24">
    <name type="scientific">Hyalangium rubrum</name>
    <dbReference type="NCBI Taxonomy" id="3103134"/>
    <lineage>
        <taxon>Bacteria</taxon>
        <taxon>Pseudomonadati</taxon>
        <taxon>Myxococcota</taxon>
        <taxon>Myxococcia</taxon>
        <taxon>Myxococcales</taxon>
        <taxon>Cystobacterineae</taxon>
        <taxon>Archangiaceae</taxon>
        <taxon>Hyalangium</taxon>
    </lineage>
</organism>
<dbReference type="SMART" id="SM00448">
    <property type="entry name" value="REC"/>
    <property type="match status" value="1"/>
</dbReference>
<dbReference type="Gene3D" id="3.30.565.10">
    <property type="entry name" value="Histidine kinase-like ATPase, C-terminal domain"/>
    <property type="match status" value="1"/>
</dbReference>
<dbReference type="Gene3D" id="3.30.450.20">
    <property type="entry name" value="PAS domain"/>
    <property type="match status" value="1"/>
</dbReference>
<accession>A0ABU5H1F2</accession>
<dbReference type="InterPro" id="IPR036641">
    <property type="entry name" value="HPT_dom_sf"/>
</dbReference>
<dbReference type="Proteomes" id="UP001291309">
    <property type="component" value="Unassembled WGS sequence"/>
</dbReference>
<evidence type="ECO:0000259" key="19">
    <source>
        <dbReference type="PROSITE" id="PS50109"/>
    </source>
</evidence>
<evidence type="ECO:0000256" key="14">
    <source>
        <dbReference type="PROSITE-ProRule" id="PRU00110"/>
    </source>
</evidence>
<dbReference type="InterPro" id="IPR036890">
    <property type="entry name" value="HATPase_C_sf"/>
</dbReference>
<protein>
    <recommendedName>
        <fullName evidence="3">histidine kinase</fullName>
        <ecNumber evidence="3">2.7.13.3</ecNumber>
    </recommendedName>
</protein>
<feature type="domain" description="Histidine kinase" evidence="19">
    <location>
        <begin position="400"/>
        <end position="621"/>
    </location>
</feature>
<dbReference type="CDD" id="cd00082">
    <property type="entry name" value="HisKA"/>
    <property type="match status" value="1"/>
</dbReference>
<dbReference type="InterPro" id="IPR033479">
    <property type="entry name" value="dCache_1"/>
</dbReference>
<keyword evidence="8" id="KW-0547">Nucleotide-binding</keyword>
<evidence type="ECO:0000256" key="6">
    <source>
        <dbReference type="ARBA" id="ARBA00022679"/>
    </source>
</evidence>
<evidence type="ECO:0000313" key="23">
    <source>
        <dbReference type="EMBL" id="MDY7227286.1"/>
    </source>
</evidence>
<dbReference type="Pfam" id="PF02518">
    <property type="entry name" value="HATPase_c"/>
    <property type="match status" value="1"/>
</dbReference>
<feature type="modified residue" description="Phosphohistidine" evidence="14">
    <location>
        <position position="839"/>
    </location>
</feature>
<evidence type="ECO:0000256" key="4">
    <source>
        <dbReference type="ARBA" id="ARBA00022475"/>
    </source>
</evidence>
<dbReference type="InterPro" id="IPR003594">
    <property type="entry name" value="HATPase_dom"/>
</dbReference>
<dbReference type="CDD" id="cd16922">
    <property type="entry name" value="HATPase_EvgS-ArcB-TorS-like"/>
    <property type="match status" value="1"/>
</dbReference>
<dbReference type="Pfam" id="PF00072">
    <property type="entry name" value="Response_reg"/>
    <property type="match status" value="1"/>
</dbReference>
<keyword evidence="11 18" id="KW-1133">Transmembrane helix</keyword>
<feature type="domain" description="Response regulatory" evidence="20">
    <location>
        <begin position="642"/>
        <end position="758"/>
    </location>
</feature>
<feature type="modified residue" description="4-aspartylphosphate" evidence="15">
    <location>
        <position position="691"/>
    </location>
</feature>
<dbReference type="SUPFAM" id="SSF52172">
    <property type="entry name" value="CheY-like"/>
    <property type="match status" value="1"/>
</dbReference>
<keyword evidence="24" id="KW-1185">Reference proteome</keyword>
<evidence type="ECO:0000256" key="15">
    <source>
        <dbReference type="PROSITE-ProRule" id="PRU00169"/>
    </source>
</evidence>
<dbReference type="PROSITE" id="PS50885">
    <property type="entry name" value="HAMP"/>
    <property type="match status" value="1"/>
</dbReference>
<dbReference type="EMBL" id="JAXIVS010000004">
    <property type="protein sequence ID" value="MDY7227286.1"/>
    <property type="molecule type" value="Genomic_DNA"/>
</dbReference>
<dbReference type="InterPro" id="IPR003661">
    <property type="entry name" value="HisK_dim/P_dom"/>
</dbReference>
<evidence type="ECO:0000256" key="16">
    <source>
        <dbReference type="SAM" id="Coils"/>
    </source>
</evidence>
<dbReference type="Pfam" id="PF00512">
    <property type="entry name" value="HisKA"/>
    <property type="match status" value="1"/>
</dbReference>
<dbReference type="SMART" id="SM00388">
    <property type="entry name" value="HisKA"/>
    <property type="match status" value="1"/>
</dbReference>
<evidence type="ECO:0000259" key="22">
    <source>
        <dbReference type="PROSITE" id="PS50894"/>
    </source>
</evidence>
<keyword evidence="13 18" id="KW-0472">Membrane</keyword>
<dbReference type="InterPro" id="IPR005467">
    <property type="entry name" value="His_kinase_dom"/>
</dbReference>
<evidence type="ECO:0000256" key="13">
    <source>
        <dbReference type="ARBA" id="ARBA00023136"/>
    </source>
</evidence>
<dbReference type="PROSITE" id="PS50109">
    <property type="entry name" value="HIS_KIN"/>
    <property type="match status" value="1"/>
</dbReference>
<evidence type="ECO:0000256" key="17">
    <source>
        <dbReference type="SAM" id="MobiDB-lite"/>
    </source>
</evidence>
<dbReference type="InterPro" id="IPR001789">
    <property type="entry name" value="Sig_transdc_resp-reg_receiver"/>
</dbReference>
<dbReference type="InterPro" id="IPR036097">
    <property type="entry name" value="HisK_dim/P_sf"/>
</dbReference>
<dbReference type="Gene3D" id="1.20.120.160">
    <property type="entry name" value="HPT domain"/>
    <property type="match status" value="1"/>
</dbReference>
<dbReference type="CDD" id="cd17546">
    <property type="entry name" value="REC_hyHK_CKI1_RcsC-like"/>
    <property type="match status" value="1"/>
</dbReference>
<gene>
    <name evidence="23" type="ORF">SYV04_12820</name>
</gene>
<dbReference type="GO" id="GO:0005524">
    <property type="term" value="F:ATP binding"/>
    <property type="evidence" value="ECO:0007669"/>
    <property type="project" value="UniProtKB-KW"/>
</dbReference>
<dbReference type="Pfam" id="PF02743">
    <property type="entry name" value="dCache_1"/>
    <property type="match status" value="1"/>
</dbReference>
<dbReference type="SUPFAM" id="SSF47226">
    <property type="entry name" value="Histidine-containing phosphotransfer domain, HPT domain"/>
    <property type="match status" value="1"/>
</dbReference>
<dbReference type="Gene3D" id="6.10.340.10">
    <property type="match status" value="1"/>
</dbReference>
<dbReference type="PANTHER" id="PTHR45339:SF1">
    <property type="entry name" value="HYBRID SIGNAL TRANSDUCTION HISTIDINE KINASE J"/>
    <property type="match status" value="1"/>
</dbReference>
<evidence type="ECO:0000256" key="10">
    <source>
        <dbReference type="ARBA" id="ARBA00022840"/>
    </source>
</evidence>
<evidence type="ECO:0000256" key="11">
    <source>
        <dbReference type="ARBA" id="ARBA00022989"/>
    </source>
</evidence>
<dbReference type="InterPro" id="IPR011006">
    <property type="entry name" value="CheY-like_superfamily"/>
</dbReference>
<dbReference type="CDD" id="cd12912">
    <property type="entry name" value="PDC2_MCP_like"/>
    <property type="match status" value="1"/>
</dbReference>
<dbReference type="SMART" id="SM00304">
    <property type="entry name" value="HAMP"/>
    <property type="match status" value="1"/>
</dbReference>
<dbReference type="SUPFAM" id="SSF47384">
    <property type="entry name" value="Homodimeric domain of signal transducing histidine kinase"/>
    <property type="match status" value="1"/>
</dbReference>
<dbReference type="EC" id="2.7.13.3" evidence="3"/>
<comment type="caution">
    <text evidence="23">The sequence shown here is derived from an EMBL/GenBank/DDBJ whole genome shotgun (WGS) entry which is preliminary data.</text>
</comment>
<dbReference type="PROSITE" id="PS50894">
    <property type="entry name" value="HPT"/>
    <property type="match status" value="1"/>
</dbReference>
<reference evidence="23 24" key="1">
    <citation type="submission" date="2023-12" db="EMBL/GenBank/DDBJ databases">
        <title>the genome sequence of Hyalangium sp. s54d21.</title>
        <authorList>
            <person name="Zhang X."/>
        </authorList>
    </citation>
    <scope>NUCLEOTIDE SEQUENCE [LARGE SCALE GENOMIC DNA]</scope>
    <source>
        <strain evidence="24">s54d21</strain>
    </source>
</reference>
<evidence type="ECO:0000256" key="18">
    <source>
        <dbReference type="SAM" id="Phobius"/>
    </source>
</evidence>
<name>A0ABU5H1F2_9BACT</name>
<evidence type="ECO:0000259" key="21">
    <source>
        <dbReference type="PROSITE" id="PS50885"/>
    </source>
</evidence>
<feature type="domain" description="HAMP" evidence="21">
    <location>
        <begin position="320"/>
        <end position="375"/>
    </location>
</feature>
<keyword evidence="9" id="KW-0418">Kinase</keyword>
<evidence type="ECO:0000256" key="5">
    <source>
        <dbReference type="ARBA" id="ARBA00022553"/>
    </source>
</evidence>
<keyword evidence="6" id="KW-0808">Transferase</keyword>
<feature type="coiled-coil region" evidence="16">
    <location>
        <begin position="367"/>
        <end position="400"/>
    </location>
</feature>
<keyword evidence="4" id="KW-1003">Cell membrane</keyword>
<evidence type="ECO:0000259" key="20">
    <source>
        <dbReference type="PROSITE" id="PS50110"/>
    </source>
</evidence>
<feature type="region of interest" description="Disordered" evidence="17">
    <location>
        <begin position="762"/>
        <end position="784"/>
    </location>
</feature>
<dbReference type="SMART" id="SM00073">
    <property type="entry name" value="HPT"/>
    <property type="match status" value="1"/>
</dbReference>
<dbReference type="RefSeq" id="WP_321546013.1">
    <property type="nucleotide sequence ID" value="NZ_JAXIVS010000004.1"/>
</dbReference>
<dbReference type="Pfam" id="PF01627">
    <property type="entry name" value="Hpt"/>
    <property type="match status" value="1"/>
</dbReference>
<dbReference type="SMART" id="SM00387">
    <property type="entry name" value="HATPase_c"/>
    <property type="match status" value="1"/>
</dbReference>
<evidence type="ECO:0000256" key="7">
    <source>
        <dbReference type="ARBA" id="ARBA00022692"/>
    </source>
</evidence>
<keyword evidence="10 23" id="KW-0067">ATP-binding</keyword>
<dbReference type="PROSITE" id="PS50110">
    <property type="entry name" value="RESPONSE_REGULATORY"/>
    <property type="match status" value="1"/>
</dbReference>
<feature type="compositionally biased region" description="Basic and acidic residues" evidence="17">
    <location>
        <begin position="775"/>
        <end position="784"/>
    </location>
</feature>
<evidence type="ECO:0000256" key="2">
    <source>
        <dbReference type="ARBA" id="ARBA00004651"/>
    </source>
</evidence>
<dbReference type="PRINTS" id="PR00344">
    <property type="entry name" value="BCTRLSENSOR"/>
</dbReference>
<comment type="subcellular location">
    <subcellularLocation>
        <location evidence="2">Cell membrane</location>
        <topology evidence="2">Multi-pass membrane protein</topology>
    </subcellularLocation>
</comment>
<evidence type="ECO:0000256" key="3">
    <source>
        <dbReference type="ARBA" id="ARBA00012438"/>
    </source>
</evidence>
<sequence length="899" mass="98090">MPIRSSITIKLIGYLLAVSVAPLLVFGVVTYDVARGTIVSLASDYNARLLDNQRDYLLLQSEQVASLATNIAGVEDISTALAAAEAGDSYSALATQARVGYILSGYSSLKGLVSIDLFTPQGRHFHVGDTLDTSAVQTELWERLYRDTLASPRSIVWHGVEDNVNATSDHRKVLVATRLLRRVVPEQPEPEPVGIVVINSSTDSLHEHFRRLDVGADGYLMVTDSQGRLLFHPDKQLIGQPLLPEFRALLSGEKGTVALQLGGEDVLLNHLRVAEMNWHVISVLPQASLTAPMSRIGGTGLVVLLACFVVIGLVAVRYSRRVVGPIRAISEGFRHIQQDRLEDVHPLPPSASQDEIGKMVAWFNASLENLNARRRSEEELRQAKESAEQANRSKSEFLANMSHEIRTPMNAILGMTQLALEAESLAQRRDFIFKASRSAQSLLGILNDILDFSKIEAGRLELERVPVSLEELFSELSDTFSSTAQDKGLALRFEGAPCLPTELRGDPLRLRQVLQNLIGNALKFTSAGEVVVRVEKLSEEAHGVGCRFSVRDTGIGITAQQLPRLFQSFFQADSSVTRKYGGTGLGLAISKRLVELMGGQIGVDSEYGQGSCFWFQLPLAKALPGEERAEPRVPPAHLRGARLLLVEDNRLNQEVAIHFLRRAGVGVDVATQGAEALERLARGAYDAVLMDCHMPLMDGYEATRRIRAMPGLSELPIIAMTANALEGDRERSLAAGMNDHLSKPIDAQKLYQTLGRWLAQRSRQEASPRVPSDVGDSRKLEQPDPRHVNMEGALLNLDGDVGLYRKVAELFLGEAPNYLEQLRVASTRGDSEAAIRAVHNLKSLAASVGAHSLRDHARALESAAKAAEAPGLVGVSPAFEQELARVLATLQGFLGARSE</sequence>
<feature type="transmembrane region" description="Helical" evidence="18">
    <location>
        <begin position="12"/>
        <end position="31"/>
    </location>
</feature>
<dbReference type="InterPro" id="IPR008207">
    <property type="entry name" value="Sig_transdc_His_kin_Hpt_dom"/>
</dbReference>
<dbReference type="Gene3D" id="3.40.50.2300">
    <property type="match status" value="1"/>
</dbReference>
<dbReference type="InterPro" id="IPR004358">
    <property type="entry name" value="Sig_transdc_His_kin-like_C"/>
</dbReference>
<evidence type="ECO:0000313" key="24">
    <source>
        <dbReference type="Proteomes" id="UP001291309"/>
    </source>
</evidence>
<dbReference type="InterPro" id="IPR003660">
    <property type="entry name" value="HAMP_dom"/>
</dbReference>
<keyword evidence="12" id="KW-0902">Two-component regulatory system</keyword>
<evidence type="ECO:0000256" key="8">
    <source>
        <dbReference type="ARBA" id="ARBA00022741"/>
    </source>
</evidence>
<evidence type="ECO:0000256" key="9">
    <source>
        <dbReference type="ARBA" id="ARBA00022777"/>
    </source>
</evidence>
<dbReference type="SUPFAM" id="SSF55874">
    <property type="entry name" value="ATPase domain of HSP90 chaperone/DNA topoisomerase II/histidine kinase"/>
    <property type="match status" value="1"/>
</dbReference>
<keyword evidence="16" id="KW-0175">Coiled coil</keyword>
<dbReference type="PANTHER" id="PTHR45339">
    <property type="entry name" value="HYBRID SIGNAL TRANSDUCTION HISTIDINE KINASE J"/>
    <property type="match status" value="1"/>
</dbReference>
<evidence type="ECO:0000256" key="1">
    <source>
        <dbReference type="ARBA" id="ARBA00000085"/>
    </source>
</evidence>
<keyword evidence="7 18" id="KW-0812">Transmembrane</keyword>
<dbReference type="Gene3D" id="1.10.287.130">
    <property type="match status" value="1"/>
</dbReference>
<keyword evidence="5 15" id="KW-0597">Phosphoprotein</keyword>
<proteinExistence type="predicted"/>